<organism evidence="1 2">
    <name type="scientific">Candidatus Solincola sediminis</name>
    <dbReference type="NCBI Taxonomy" id="1797199"/>
    <lineage>
        <taxon>Bacteria</taxon>
        <taxon>Bacillati</taxon>
        <taxon>Actinomycetota</taxon>
        <taxon>Candidatus Geothermincolia</taxon>
        <taxon>Candidatus Geothermincolales</taxon>
        <taxon>Candidatus Geothermincolaceae</taxon>
        <taxon>Candidatus Solincola</taxon>
    </lineage>
</organism>
<comment type="caution">
    <text evidence="1">The sequence shown here is derived from an EMBL/GenBank/DDBJ whole genome shotgun (WGS) entry which is preliminary data.</text>
</comment>
<sequence length="330" mass="36960">MNSGAIVQSNNTFRRIGFVDSDNLDPLYKGIAAIIGFSIDHLVMDISRRGTLDYGKNLLTPEVLALLKAKAFGLEMVIQGMHYVAQSNGLGEHELVEIKEDYSVIRIKKPFSVPLVLGTVIGGFEVVSEQRYGATYKEVEPEVFEVITSPSGDREEFTKRIPIKAYIHKEGDIEFARCPTCGGPKALMDFDWGLDRGLIVNKRTQKRMVVMGPEIQDPLFAELEKELGESIPEVVIAVQEDLVKSGFHSMPDLENVDDFRTQLALRGIGNMQEMKSRPKGLTMRIENSSCHLMVIGMMKGLFDKTYDVASHAEWEISADGELRFEITPER</sequence>
<gene>
    <name evidence="1" type="ORF">A2Y75_09250</name>
</gene>
<dbReference type="AlphaFoldDB" id="A0A1F2WF80"/>
<name>A0A1F2WF80_9ACTN</name>
<accession>A0A1F2WF80</accession>
<dbReference type="Proteomes" id="UP000177876">
    <property type="component" value="Unassembled WGS sequence"/>
</dbReference>
<reference evidence="1 2" key="1">
    <citation type="journal article" date="2016" name="Nat. Commun.">
        <title>Thousands of microbial genomes shed light on interconnected biogeochemical processes in an aquifer system.</title>
        <authorList>
            <person name="Anantharaman K."/>
            <person name="Brown C.T."/>
            <person name="Hug L.A."/>
            <person name="Sharon I."/>
            <person name="Castelle C.J."/>
            <person name="Probst A.J."/>
            <person name="Thomas B.C."/>
            <person name="Singh A."/>
            <person name="Wilkins M.J."/>
            <person name="Karaoz U."/>
            <person name="Brodie E.L."/>
            <person name="Williams K.H."/>
            <person name="Hubbard S.S."/>
            <person name="Banfield J.F."/>
        </authorList>
    </citation>
    <scope>NUCLEOTIDE SEQUENCE [LARGE SCALE GENOMIC DNA]</scope>
</reference>
<dbReference type="STRING" id="1797197.A2Y75_09250"/>
<dbReference type="EMBL" id="MELK01000053">
    <property type="protein sequence ID" value="OFW55497.1"/>
    <property type="molecule type" value="Genomic_DNA"/>
</dbReference>
<proteinExistence type="predicted"/>
<evidence type="ECO:0000313" key="1">
    <source>
        <dbReference type="EMBL" id="OFW55497.1"/>
    </source>
</evidence>
<protein>
    <submittedName>
        <fullName evidence="1">Uncharacterized protein</fullName>
    </submittedName>
</protein>
<evidence type="ECO:0000313" key="2">
    <source>
        <dbReference type="Proteomes" id="UP000177876"/>
    </source>
</evidence>